<protein>
    <submittedName>
        <fullName evidence="1">Uncharacterized protein</fullName>
    </submittedName>
</protein>
<proteinExistence type="predicted"/>
<organism evidence="1 2">
    <name type="scientific">Candidatus Magnetoglobus multicellularis str. Araruama</name>
    <dbReference type="NCBI Taxonomy" id="890399"/>
    <lineage>
        <taxon>Bacteria</taxon>
        <taxon>Pseudomonadati</taxon>
        <taxon>Thermodesulfobacteriota</taxon>
        <taxon>Desulfobacteria</taxon>
        <taxon>Desulfobacterales</taxon>
        <taxon>Desulfobacteraceae</taxon>
        <taxon>Candidatus Magnetoglobus</taxon>
    </lineage>
</organism>
<sequence>MSFNPDQNKLSDIVSQIVGEIDIHQAIDAIDLPENNTLSNLSAQKKTSHVYYVSASPDAYREKKHIHSILKRKDKVVVSEVRPEIIEDKYLTVICLWDFSYKNDPQCCSQLFDLIHMSKEETIRIIVILLNPNIETSDYIPKDLLCLPGFDRVSRELAIFKVVQEEQLL</sequence>
<comment type="caution">
    <text evidence="1">The sequence shown here is derived from an EMBL/GenBank/DDBJ whole genome shotgun (WGS) entry which is preliminary data.</text>
</comment>
<dbReference type="Proteomes" id="UP000189670">
    <property type="component" value="Unassembled WGS sequence"/>
</dbReference>
<name>A0A1V1P786_9BACT</name>
<evidence type="ECO:0000313" key="2">
    <source>
        <dbReference type="Proteomes" id="UP000189670"/>
    </source>
</evidence>
<gene>
    <name evidence="1" type="ORF">OMM_03065</name>
</gene>
<reference evidence="2" key="1">
    <citation type="submission" date="2012-11" db="EMBL/GenBank/DDBJ databases">
        <authorList>
            <person name="Lucero-Rivera Y.E."/>
            <person name="Tovar-Ramirez D."/>
        </authorList>
    </citation>
    <scope>NUCLEOTIDE SEQUENCE [LARGE SCALE GENOMIC DNA]</scope>
    <source>
        <strain evidence="2">Araruama</strain>
    </source>
</reference>
<dbReference type="EMBL" id="ATBP01000387">
    <property type="protein sequence ID" value="ETR70670.1"/>
    <property type="molecule type" value="Genomic_DNA"/>
</dbReference>
<dbReference type="AlphaFoldDB" id="A0A1V1P786"/>
<accession>A0A1V1P786</accession>
<evidence type="ECO:0000313" key="1">
    <source>
        <dbReference type="EMBL" id="ETR70670.1"/>
    </source>
</evidence>